<evidence type="ECO:0000313" key="1">
    <source>
        <dbReference type="EMBL" id="MCI0753571.1"/>
    </source>
</evidence>
<organism evidence="1 2">
    <name type="scientific">Teichococcus vastitatis</name>
    <dbReference type="NCBI Taxonomy" id="2307076"/>
    <lineage>
        <taxon>Bacteria</taxon>
        <taxon>Pseudomonadati</taxon>
        <taxon>Pseudomonadota</taxon>
        <taxon>Alphaproteobacteria</taxon>
        <taxon>Acetobacterales</taxon>
        <taxon>Roseomonadaceae</taxon>
        <taxon>Roseomonas</taxon>
    </lineage>
</organism>
<name>A0ABS9W2P4_9PROT</name>
<sequence>MPAVVKIGPETRAHHEAMVFVHGDIAEVKEAVDVRPEEQAIGPLVLTSGCEGFAAGSIQNWQGWVQPVGATWLIS</sequence>
<keyword evidence="2" id="KW-1185">Reference proteome</keyword>
<protein>
    <submittedName>
        <fullName evidence="1">Uncharacterized protein</fullName>
    </submittedName>
</protein>
<accession>A0ABS9W2P4</accession>
<comment type="caution">
    <text evidence="1">The sequence shown here is derived from an EMBL/GenBank/DDBJ whole genome shotgun (WGS) entry which is preliminary data.</text>
</comment>
<gene>
    <name evidence="1" type="ORF">MON41_07340</name>
</gene>
<evidence type="ECO:0000313" key="2">
    <source>
        <dbReference type="Proteomes" id="UP001201985"/>
    </source>
</evidence>
<dbReference type="EMBL" id="JALBUU010000004">
    <property type="protein sequence ID" value="MCI0753571.1"/>
    <property type="molecule type" value="Genomic_DNA"/>
</dbReference>
<dbReference type="Proteomes" id="UP001201985">
    <property type="component" value="Unassembled WGS sequence"/>
</dbReference>
<proteinExistence type="predicted"/>
<reference evidence="1 2" key="1">
    <citation type="submission" date="2022-03" db="EMBL/GenBank/DDBJ databases">
        <title>Complete genome analysis of Roseomonas KG 17.1 : a prolific producer of plant growth promoters.</title>
        <authorList>
            <person name="Saadouli I."/>
            <person name="Najjari A."/>
            <person name="Mosbah A."/>
            <person name="Ouzari H.I."/>
        </authorList>
    </citation>
    <scope>NUCLEOTIDE SEQUENCE [LARGE SCALE GENOMIC DNA]</scope>
    <source>
        <strain evidence="1 2">KG17-1</strain>
    </source>
</reference>